<dbReference type="EMBL" id="GBXM01014641">
    <property type="protein sequence ID" value="JAH93936.1"/>
    <property type="molecule type" value="Transcribed_RNA"/>
</dbReference>
<accession>A0A0E9WUL4</accession>
<protein>
    <submittedName>
        <fullName evidence="1">Uncharacterized protein</fullName>
    </submittedName>
</protein>
<proteinExistence type="predicted"/>
<name>A0A0E9WUL4_ANGAN</name>
<sequence>MQRYSTHIAICQLVRFVNGPVMSCLHWHRISIIFLDILPSSGRQVLLEIKVANSICWPFFFVHSCTLM</sequence>
<dbReference type="AlphaFoldDB" id="A0A0E9WUL4"/>
<reference evidence="1" key="1">
    <citation type="submission" date="2014-11" db="EMBL/GenBank/DDBJ databases">
        <authorList>
            <person name="Amaro Gonzalez C."/>
        </authorList>
    </citation>
    <scope>NUCLEOTIDE SEQUENCE</scope>
</reference>
<organism evidence="1">
    <name type="scientific">Anguilla anguilla</name>
    <name type="common">European freshwater eel</name>
    <name type="synonym">Muraena anguilla</name>
    <dbReference type="NCBI Taxonomy" id="7936"/>
    <lineage>
        <taxon>Eukaryota</taxon>
        <taxon>Metazoa</taxon>
        <taxon>Chordata</taxon>
        <taxon>Craniata</taxon>
        <taxon>Vertebrata</taxon>
        <taxon>Euteleostomi</taxon>
        <taxon>Actinopterygii</taxon>
        <taxon>Neopterygii</taxon>
        <taxon>Teleostei</taxon>
        <taxon>Anguilliformes</taxon>
        <taxon>Anguillidae</taxon>
        <taxon>Anguilla</taxon>
    </lineage>
</organism>
<reference evidence="1" key="2">
    <citation type="journal article" date="2015" name="Fish Shellfish Immunol.">
        <title>Early steps in the European eel (Anguilla anguilla)-Vibrio vulnificus interaction in the gills: Role of the RtxA13 toxin.</title>
        <authorList>
            <person name="Callol A."/>
            <person name="Pajuelo D."/>
            <person name="Ebbesson L."/>
            <person name="Teles M."/>
            <person name="MacKenzie S."/>
            <person name="Amaro C."/>
        </authorList>
    </citation>
    <scope>NUCLEOTIDE SEQUENCE</scope>
</reference>
<evidence type="ECO:0000313" key="1">
    <source>
        <dbReference type="EMBL" id="JAH93936.1"/>
    </source>
</evidence>